<dbReference type="STRING" id="1076256.A0A2H3ANE8"/>
<feature type="region of interest" description="Disordered" evidence="1">
    <location>
        <begin position="504"/>
        <end position="534"/>
    </location>
</feature>
<feature type="chain" id="PRO_5013756239" evidence="2">
    <location>
        <begin position="17"/>
        <end position="562"/>
    </location>
</feature>
<sequence length="562" mass="61476">MLIFLSFSTFLLLLRSYWLRKKYTSTTPPASTGELKSEPPSLPSKPDGEQFTIFIQGLAPRNLALVDGSLSVRDVLFAVCKRLRVSTASSGILSAPFNLYMAGRWLPLMGEETLEGLNMQNLSNLYIRYVLLGGTDTGDLTFSLDLSPDHCQYRRCKNRSPTGEAYKFKPGEEKFQIEACLAANGPATLRKVGTERLTLIMCQDCAAVAAQKQAASQRANSSSSALMLPPPVPVVPDTSSQLQVAVLQVLQSLGSSGRVAPIPDVSVIDRSVKNAKAKGAAPDSRLSVAISSGVRKMSQKTGYSKAHDRYELDKEKYRIFAIEGQGVMAKVFVQVKLENGTKKGESFHNIQRGVDFPPAAPRREVVTHVIENLLRLINDHPKLKGFQLTGDDFVLVDSSWTPILDGNNTESPTDIFFKGITRGAGKKGTQIGSLKFVQAPTPDTWFLVMKPGAAERYQFWQAGDEATPLSAPVKTRSPSGKRRVIKELSPEFEEDKMLQDFEFLASGPPSSTSSSKSTVDSAKSGSSKRPSHFNVAFTHSGKWTNAKAPSARDYTQRLPSIF</sequence>
<dbReference type="Proteomes" id="UP000218334">
    <property type="component" value="Unassembled WGS sequence"/>
</dbReference>
<keyword evidence="4" id="KW-1185">Reference proteome</keyword>
<accession>A0A2H3ANE8</accession>
<evidence type="ECO:0000256" key="1">
    <source>
        <dbReference type="SAM" id="MobiDB-lite"/>
    </source>
</evidence>
<proteinExistence type="predicted"/>
<name>A0A2H3ANE8_9AGAR</name>
<dbReference type="AlphaFoldDB" id="A0A2H3ANE8"/>
<evidence type="ECO:0000256" key="2">
    <source>
        <dbReference type="SAM" id="SignalP"/>
    </source>
</evidence>
<evidence type="ECO:0000313" key="3">
    <source>
        <dbReference type="EMBL" id="PBK60359.1"/>
    </source>
</evidence>
<feature type="compositionally biased region" description="Low complexity" evidence="1">
    <location>
        <begin position="505"/>
        <end position="527"/>
    </location>
</feature>
<gene>
    <name evidence="3" type="ORF">ARMSODRAFT_1026638</name>
</gene>
<feature type="signal peptide" evidence="2">
    <location>
        <begin position="1"/>
        <end position="16"/>
    </location>
</feature>
<organism evidence="3 4">
    <name type="scientific">Armillaria solidipes</name>
    <dbReference type="NCBI Taxonomy" id="1076256"/>
    <lineage>
        <taxon>Eukaryota</taxon>
        <taxon>Fungi</taxon>
        <taxon>Dikarya</taxon>
        <taxon>Basidiomycota</taxon>
        <taxon>Agaricomycotina</taxon>
        <taxon>Agaricomycetes</taxon>
        <taxon>Agaricomycetidae</taxon>
        <taxon>Agaricales</taxon>
        <taxon>Marasmiineae</taxon>
        <taxon>Physalacriaceae</taxon>
        <taxon>Armillaria</taxon>
    </lineage>
</organism>
<evidence type="ECO:0000313" key="4">
    <source>
        <dbReference type="Proteomes" id="UP000218334"/>
    </source>
</evidence>
<keyword evidence="2" id="KW-0732">Signal</keyword>
<reference evidence="4" key="1">
    <citation type="journal article" date="2017" name="Nat. Ecol. Evol.">
        <title>Genome expansion and lineage-specific genetic innovations in the forest pathogenic fungi Armillaria.</title>
        <authorList>
            <person name="Sipos G."/>
            <person name="Prasanna A.N."/>
            <person name="Walter M.C."/>
            <person name="O'Connor E."/>
            <person name="Balint B."/>
            <person name="Krizsan K."/>
            <person name="Kiss B."/>
            <person name="Hess J."/>
            <person name="Varga T."/>
            <person name="Slot J."/>
            <person name="Riley R."/>
            <person name="Boka B."/>
            <person name="Rigling D."/>
            <person name="Barry K."/>
            <person name="Lee J."/>
            <person name="Mihaltcheva S."/>
            <person name="LaButti K."/>
            <person name="Lipzen A."/>
            <person name="Waldron R."/>
            <person name="Moloney N.M."/>
            <person name="Sperisen C."/>
            <person name="Kredics L."/>
            <person name="Vagvoelgyi C."/>
            <person name="Patrignani A."/>
            <person name="Fitzpatrick D."/>
            <person name="Nagy I."/>
            <person name="Doyle S."/>
            <person name="Anderson J.B."/>
            <person name="Grigoriev I.V."/>
            <person name="Gueldener U."/>
            <person name="Muensterkoetter M."/>
            <person name="Nagy L.G."/>
        </authorList>
    </citation>
    <scope>NUCLEOTIDE SEQUENCE [LARGE SCALE GENOMIC DNA]</scope>
    <source>
        <strain evidence="4">28-4</strain>
    </source>
</reference>
<protein>
    <submittedName>
        <fullName evidence="3">Uncharacterized protein</fullName>
    </submittedName>
</protein>
<dbReference type="EMBL" id="KZ293488">
    <property type="protein sequence ID" value="PBK60359.1"/>
    <property type="molecule type" value="Genomic_DNA"/>
</dbReference>